<dbReference type="InterPro" id="IPR007060">
    <property type="entry name" value="FtsL/DivIC"/>
</dbReference>
<dbReference type="Pfam" id="PF04977">
    <property type="entry name" value="DivIC"/>
    <property type="match status" value="1"/>
</dbReference>
<organism evidence="1 2">
    <name type="scientific">Paraconexibacter antarcticus</name>
    <dbReference type="NCBI Taxonomy" id="2949664"/>
    <lineage>
        <taxon>Bacteria</taxon>
        <taxon>Bacillati</taxon>
        <taxon>Actinomycetota</taxon>
        <taxon>Thermoleophilia</taxon>
        <taxon>Solirubrobacterales</taxon>
        <taxon>Paraconexibacteraceae</taxon>
        <taxon>Paraconexibacter</taxon>
    </lineage>
</organism>
<keyword evidence="2" id="KW-1185">Reference proteome</keyword>
<reference evidence="1 2" key="1">
    <citation type="submission" date="2022-06" db="EMBL/GenBank/DDBJ databases">
        <title>Paraconexibacter antarcticus.</title>
        <authorList>
            <person name="Kim C.S."/>
        </authorList>
    </citation>
    <scope>NUCLEOTIDE SEQUENCE [LARGE SCALE GENOMIC DNA]</scope>
    <source>
        <strain evidence="1 2">02-257</strain>
    </source>
</reference>
<accession>A0ABY5DP25</accession>
<gene>
    <name evidence="1" type="ORF">NBH00_18955</name>
</gene>
<sequence length="87" mass="9712">MGRTALLLVLIGIVGLFIGPLHSYWATRHEAAARHNEVVRLEHENARLRGRRAALKSKGTLEKEARRLGMVRPGERPFVVRGLPKGP</sequence>
<evidence type="ECO:0000313" key="1">
    <source>
        <dbReference type="EMBL" id="UTI63416.1"/>
    </source>
</evidence>
<dbReference type="Proteomes" id="UP001056035">
    <property type="component" value="Chromosome"/>
</dbReference>
<name>A0ABY5DP25_9ACTN</name>
<protein>
    <submittedName>
        <fullName evidence="1">Septum formation initiator family protein</fullName>
    </submittedName>
</protein>
<dbReference type="RefSeq" id="WP_254570141.1">
    <property type="nucleotide sequence ID" value="NZ_CP098502.1"/>
</dbReference>
<dbReference type="EMBL" id="CP098502">
    <property type="protein sequence ID" value="UTI63416.1"/>
    <property type="molecule type" value="Genomic_DNA"/>
</dbReference>
<proteinExistence type="predicted"/>
<evidence type="ECO:0000313" key="2">
    <source>
        <dbReference type="Proteomes" id="UP001056035"/>
    </source>
</evidence>